<dbReference type="AlphaFoldDB" id="D6W7M1"/>
<gene>
    <name evidence="1" type="primary">GLEAN_10793</name>
    <name evidence="1" type="ORF">TcasGA2_TC010793</name>
</gene>
<protein>
    <submittedName>
        <fullName evidence="1">Uncharacterized protein</fullName>
    </submittedName>
</protein>
<sequence length="159" mass="18270">MIYQIHKAIFRVETSKIRMPKKQRQSGECPCSISRDTKTNLLVTTVHRQLFQRRKETYRENSTHYFKSKGIGCKGKRASYVSRIHTALHSTRILGQRGDGIFFGNLTALWGGMARRSSCPTGRTKERMPTNHKSGSFSSRIKATLKIQVLFQYCYSTAF</sequence>
<dbReference type="EMBL" id="KQ971307">
    <property type="protein sequence ID" value="EFA11259.1"/>
    <property type="molecule type" value="Genomic_DNA"/>
</dbReference>
<keyword evidence="2" id="KW-1185">Reference proteome</keyword>
<evidence type="ECO:0000313" key="2">
    <source>
        <dbReference type="Proteomes" id="UP000007266"/>
    </source>
</evidence>
<reference evidence="1 2" key="1">
    <citation type="journal article" date="2008" name="Nature">
        <title>The genome of the model beetle and pest Tribolium castaneum.</title>
        <authorList>
            <consortium name="Tribolium Genome Sequencing Consortium"/>
            <person name="Richards S."/>
            <person name="Gibbs R.A."/>
            <person name="Weinstock G.M."/>
            <person name="Brown S.J."/>
            <person name="Denell R."/>
            <person name="Beeman R.W."/>
            <person name="Gibbs R."/>
            <person name="Beeman R.W."/>
            <person name="Brown S.J."/>
            <person name="Bucher G."/>
            <person name="Friedrich M."/>
            <person name="Grimmelikhuijzen C.J."/>
            <person name="Klingler M."/>
            <person name="Lorenzen M."/>
            <person name="Richards S."/>
            <person name="Roth S."/>
            <person name="Schroder R."/>
            <person name="Tautz D."/>
            <person name="Zdobnov E.M."/>
            <person name="Muzny D."/>
            <person name="Gibbs R.A."/>
            <person name="Weinstock G.M."/>
            <person name="Attaway T."/>
            <person name="Bell S."/>
            <person name="Buhay C.J."/>
            <person name="Chandrabose M.N."/>
            <person name="Chavez D."/>
            <person name="Clerk-Blankenburg K.P."/>
            <person name="Cree A."/>
            <person name="Dao M."/>
            <person name="Davis C."/>
            <person name="Chacko J."/>
            <person name="Dinh H."/>
            <person name="Dugan-Rocha S."/>
            <person name="Fowler G."/>
            <person name="Garner T.T."/>
            <person name="Garnes J."/>
            <person name="Gnirke A."/>
            <person name="Hawes A."/>
            <person name="Hernandez J."/>
            <person name="Hines S."/>
            <person name="Holder M."/>
            <person name="Hume J."/>
            <person name="Jhangiani S.N."/>
            <person name="Joshi V."/>
            <person name="Khan Z.M."/>
            <person name="Jackson L."/>
            <person name="Kovar C."/>
            <person name="Kowis A."/>
            <person name="Lee S."/>
            <person name="Lewis L.R."/>
            <person name="Margolis J."/>
            <person name="Morgan M."/>
            <person name="Nazareth L.V."/>
            <person name="Nguyen N."/>
            <person name="Okwuonu G."/>
            <person name="Parker D."/>
            <person name="Richards S."/>
            <person name="Ruiz S.J."/>
            <person name="Santibanez J."/>
            <person name="Savard J."/>
            <person name="Scherer S.E."/>
            <person name="Schneider B."/>
            <person name="Sodergren E."/>
            <person name="Tautz D."/>
            <person name="Vattahil S."/>
            <person name="Villasana D."/>
            <person name="White C.S."/>
            <person name="Wright R."/>
            <person name="Park Y."/>
            <person name="Beeman R.W."/>
            <person name="Lord J."/>
            <person name="Oppert B."/>
            <person name="Lorenzen M."/>
            <person name="Brown S."/>
            <person name="Wang L."/>
            <person name="Savard J."/>
            <person name="Tautz D."/>
            <person name="Richards S."/>
            <person name="Weinstock G."/>
            <person name="Gibbs R.A."/>
            <person name="Liu Y."/>
            <person name="Worley K."/>
            <person name="Weinstock G."/>
            <person name="Elsik C.G."/>
            <person name="Reese J.T."/>
            <person name="Elhaik E."/>
            <person name="Landan G."/>
            <person name="Graur D."/>
            <person name="Arensburger P."/>
            <person name="Atkinson P."/>
            <person name="Beeman R.W."/>
            <person name="Beidler J."/>
            <person name="Brown S.J."/>
            <person name="Demuth J.P."/>
            <person name="Drury D.W."/>
            <person name="Du Y.Z."/>
            <person name="Fujiwara H."/>
            <person name="Lorenzen M."/>
            <person name="Maselli V."/>
            <person name="Osanai M."/>
            <person name="Park Y."/>
            <person name="Robertson H.M."/>
            <person name="Tu Z."/>
            <person name="Wang J.J."/>
            <person name="Wang S."/>
            <person name="Richards S."/>
            <person name="Song H."/>
            <person name="Zhang L."/>
            <person name="Sodergren E."/>
            <person name="Werner D."/>
            <person name="Stanke M."/>
            <person name="Morgenstern B."/>
            <person name="Solovyev V."/>
            <person name="Kosarev P."/>
            <person name="Brown G."/>
            <person name="Chen H.C."/>
            <person name="Ermolaeva O."/>
            <person name="Hlavina W."/>
            <person name="Kapustin Y."/>
            <person name="Kiryutin B."/>
            <person name="Kitts P."/>
            <person name="Maglott D."/>
            <person name="Pruitt K."/>
            <person name="Sapojnikov V."/>
            <person name="Souvorov A."/>
            <person name="Mackey A.J."/>
            <person name="Waterhouse R.M."/>
            <person name="Wyder S."/>
            <person name="Zdobnov E.M."/>
            <person name="Zdobnov E.M."/>
            <person name="Wyder S."/>
            <person name="Kriventseva E.V."/>
            <person name="Kadowaki T."/>
            <person name="Bork P."/>
            <person name="Aranda M."/>
            <person name="Bao R."/>
            <person name="Beermann A."/>
            <person name="Berns N."/>
            <person name="Bolognesi R."/>
            <person name="Bonneton F."/>
            <person name="Bopp D."/>
            <person name="Brown S.J."/>
            <person name="Bucher G."/>
            <person name="Butts T."/>
            <person name="Chaumot A."/>
            <person name="Denell R.E."/>
            <person name="Ferrier D.E."/>
            <person name="Friedrich M."/>
            <person name="Gordon C.M."/>
            <person name="Jindra M."/>
            <person name="Klingler M."/>
            <person name="Lan Q."/>
            <person name="Lattorff H.M."/>
            <person name="Laudet V."/>
            <person name="von Levetsow C."/>
            <person name="Liu Z."/>
            <person name="Lutz R."/>
            <person name="Lynch J.A."/>
            <person name="da Fonseca R.N."/>
            <person name="Posnien N."/>
            <person name="Reuter R."/>
            <person name="Roth S."/>
            <person name="Savard J."/>
            <person name="Schinko J.B."/>
            <person name="Schmitt C."/>
            <person name="Schoppmeier M."/>
            <person name="Schroder R."/>
            <person name="Shippy T.D."/>
            <person name="Simonnet F."/>
            <person name="Marques-Souza H."/>
            <person name="Tautz D."/>
            <person name="Tomoyasu Y."/>
            <person name="Trauner J."/>
            <person name="Van der Zee M."/>
            <person name="Vervoort M."/>
            <person name="Wittkopp N."/>
            <person name="Wimmer E.A."/>
            <person name="Yang X."/>
            <person name="Jones A.K."/>
            <person name="Sattelle D.B."/>
            <person name="Ebert P.R."/>
            <person name="Nelson D."/>
            <person name="Scott J.G."/>
            <person name="Beeman R.W."/>
            <person name="Muthukrishnan S."/>
            <person name="Kramer K.J."/>
            <person name="Arakane Y."/>
            <person name="Beeman R.W."/>
            <person name="Zhu Q."/>
            <person name="Hogenkamp D."/>
            <person name="Dixit R."/>
            <person name="Oppert B."/>
            <person name="Jiang H."/>
            <person name="Zou Z."/>
            <person name="Marshall J."/>
            <person name="Elpidina E."/>
            <person name="Vinokurov K."/>
            <person name="Oppert C."/>
            <person name="Zou Z."/>
            <person name="Evans J."/>
            <person name="Lu Z."/>
            <person name="Zhao P."/>
            <person name="Sumathipala N."/>
            <person name="Altincicek B."/>
            <person name="Vilcinskas A."/>
            <person name="Williams M."/>
            <person name="Hultmark D."/>
            <person name="Hetru C."/>
            <person name="Jiang H."/>
            <person name="Grimmelikhuijzen C.J."/>
            <person name="Hauser F."/>
            <person name="Cazzamali G."/>
            <person name="Williamson M."/>
            <person name="Park Y."/>
            <person name="Li B."/>
            <person name="Tanaka Y."/>
            <person name="Predel R."/>
            <person name="Neupert S."/>
            <person name="Schachtner J."/>
            <person name="Verleyen P."/>
            <person name="Raible F."/>
            <person name="Bork P."/>
            <person name="Friedrich M."/>
            <person name="Walden K.K."/>
            <person name="Robertson H.M."/>
            <person name="Angeli S."/>
            <person name="Foret S."/>
            <person name="Bucher G."/>
            <person name="Schuetz S."/>
            <person name="Maleszka R."/>
            <person name="Wimmer E.A."/>
            <person name="Beeman R.W."/>
            <person name="Lorenzen M."/>
            <person name="Tomoyasu Y."/>
            <person name="Miller S.C."/>
            <person name="Grossmann D."/>
            <person name="Bucher G."/>
        </authorList>
    </citation>
    <scope>NUCLEOTIDE SEQUENCE [LARGE SCALE GENOMIC DNA]</scope>
    <source>
        <strain evidence="1 2">Georgia GA2</strain>
    </source>
</reference>
<dbReference type="Proteomes" id="UP000007266">
    <property type="component" value="Linkage group 1"/>
</dbReference>
<evidence type="ECO:0000313" key="1">
    <source>
        <dbReference type="EMBL" id="EFA11259.1"/>
    </source>
</evidence>
<organism evidence="1 2">
    <name type="scientific">Tribolium castaneum</name>
    <name type="common">Red flour beetle</name>
    <dbReference type="NCBI Taxonomy" id="7070"/>
    <lineage>
        <taxon>Eukaryota</taxon>
        <taxon>Metazoa</taxon>
        <taxon>Ecdysozoa</taxon>
        <taxon>Arthropoda</taxon>
        <taxon>Hexapoda</taxon>
        <taxon>Insecta</taxon>
        <taxon>Pterygota</taxon>
        <taxon>Neoptera</taxon>
        <taxon>Endopterygota</taxon>
        <taxon>Coleoptera</taxon>
        <taxon>Polyphaga</taxon>
        <taxon>Cucujiformia</taxon>
        <taxon>Tenebrionidae</taxon>
        <taxon>Tenebrionidae incertae sedis</taxon>
        <taxon>Tribolium</taxon>
    </lineage>
</organism>
<proteinExistence type="predicted"/>
<accession>D6W7M1</accession>
<dbReference type="HOGENOM" id="CLU_1663059_0_0_1"/>
<reference evidence="1 2" key="2">
    <citation type="journal article" date="2010" name="Nucleic Acids Res.">
        <title>BeetleBase in 2010: revisions to provide comprehensive genomic information for Tribolium castaneum.</title>
        <authorList>
            <person name="Kim H.S."/>
            <person name="Murphy T."/>
            <person name="Xia J."/>
            <person name="Caragea D."/>
            <person name="Park Y."/>
            <person name="Beeman R.W."/>
            <person name="Lorenzen M.D."/>
            <person name="Butcher S."/>
            <person name="Manak J.R."/>
            <person name="Brown S.J."/>
        </authorList>
    </citation>
    <scope>GENOME REANNOTATION</scope>
    <source>
        <strain evidence="1 2">Georgia GA2</strain>
    </source>
</reference>
<dbReference type="InParanoid" id="D6W7M1"/>
<name>D6W7M1_TRICA</name>